<reference evidence="2" key="1">
    <citation type="journal article" date="2023" name="Nat. Plants">
        <title>Single-cell RNA sequencing provides a high-resolution roadmap for understanding the multicellular compartmentation of specialized metabolism.</title>
        <authorList>
            <person name="Sun S."/>
            <person name="Shen X."/>
            <person name="Li Y."/>
            <person name="Li Y."/>
            <person name="Wang S."/>
            <person name="Li R."/>
            <person name="Zhang H."/>
            <person name="Shen G."/>
            <person name="Guo B."/>
            <person name="Wei J."/>
            <person name="Xu J."/>
            <person name="St-Pierre B."/>
            <person name="Chen S."/>
            <person name="Sun C."/>
        </authorList>
    </citation>
    <scope>NUCLEOTIDE SEQUENCE [LARGE SCALE GENOMIC DNA]</scope>
</reference>
<proteinExistence type="predicted"/>
<comment type="caution">
    <text evidence="1">The sequence shown here is derived from an EMBL/GenBank/DDBJ whole genome shotgun (WGS) entry which is preliminary data.</text>
</comment>
<keyword evidence="2" id="KW-1185">Reference proteome</keyword>
<dbReference type="EMBL" id="CM044705">
    <property type="protein sequence ID" value="KAI5664049.1"/>
    <property type="molecule type" value="Genomic_DNA"/>
</dbReference>
<dbReference type="Proteomes" id="UP001060085">
    <property type="component" value="Linkage Group LG05"/>
</dbReference>
<organism evidence="1 2">
    <name type="scientific">Catharanthus roseus</name>
    <name type="common">Madagascar periwinkle</name>
    <name type="synonym">Vinca rosea</name>
    <dbReference type="NCBI Taxonomy" id="4058"/>
    <lineage>
        <taxon>Eukaryota</taxon>
        <taxon>Viridiplantae</taxon>
        <taxon>Streptophyta</taxon>
        <taxon>Embryophyta</taxon>
        <taxon>Tracheophyta</taxon>
        <taxon>Spermatophyta</taxon>
        <taxon>Magnoliopsida</taxon>
        <taxon>eudicotyledons</taxon>
        <taxon>Gunneridae</taxon>
        <taxon>Pentapetalae</taxon>
        <taxon>asterids</taxon>
        <taxon>lamiids</taxon>
        <taxon>Gentianales</taxon>
        <taxon>Apocynaceae</taxon>
        <taxon>Rauvolfioideae</taxon>
        <taxon>Vinceae</taxon>
        <taxon>Catharanthinae</taxon>
        <taxon>Catharanthus</taxon>
    </lineage>
</organism>
<sequence length="427" mass="47435">MDSSSSQVSAKPEGGGGGEASEIPVTVGTIPKVSDELALCRGLKKAKRERGCTAKERISKMAPCTAGKRSSIYRGVTRHRWTGRYEAHLWDKSTWNQNQNKKGKQVYLGAYDDEEAAARAYDLAALKYWGPGTLINFPVTDYTRDLEEMQNVSREDYLASLRRKSSGFSRGVSKYRPLSSRWDPQFARVPGATYFNSLSYGAGDDATAESDYVGSFCIDRKIDLTGYIKWWGSNKPRQVDFHIKSEETKQCSSEDLVSELKAVEWPNHPTEPYEMPRFGMPQEGNKHRDSNLSALSILSRSAAYKSLQEKGLKKKEIDENDENEDKNMISKVNYGKEVEKSTYDSGTERHGVGFGIGGGLPPIQRSSYPLAPLLSAPLLTNYNTIDPLTDPVLWTSLVSVLPAGSSRTAEVPKNESSSGYSLFQQED</sequence>
<evidence type="ECO:0000313" key="2">
    <source>
        <dbReference type="Proteomes" id="UP001060085"/>
    </source>
</evidence>
<accession>A0ACC0AVB0</accession>
<evidence type="ECO:0000313" key="1">
    <source>
        <dbReference type="EMBL" id="KAI5664049.1"/>
    </source>
</evidence>
<protein>
    <submittedName>
        <fullName evidence="1">Uncharacterized protein</fullName>
    </submittedName>
</protein>
<gene>
    <name evidence="1" type="ORF">M9H77_23372</name>
</gene>
<name>A0ACC0AVB0_CATRO</name>